<dbReference type="InterPro" id="IPR011757">
    <property type="entry name" value="Lytic_transglycosylase_MltB"/>
</dbReference>
<dbReference type="GO" id="GO:0008933">
    <property type="term" value="F:peptidoglycan lytic transglycosylase activity"/>
    <property type="evidence" value="ECO:0007669"/>
    <property type="project" value="TreeGrafter"/>
</dbReference>
<dbReference type="AlphaFoldDB" id="A0A1D8IT77"/>
<reference evidence="4" key="1">
    <citation type="submission" date="2016-09" db="EMBL/GenBank/DDBJ databases">
        <title>Acidihalobacter prosperus F5.</title>
        <authorList>
            <person name="Khaleque H.N."/>
            <person name="Ramsay J.P."/>
            <person name="Kaksonen A.H."/>
            <person name="Boxall N.J."/>
            <person name="Watkin E.L.J."/>
        </authorList>
    </citation>
    <scope>NUCLEOTIDE SEQUENCE [LARGE SCALE GENOMIC DNA]</scope>
    <source>
        <strain evidence="4">F5</strain>
    </source>
</reference>
<sequence>MTCCLPAAWAADSGFAQRPQVQAFIQKMVTQDKFDRAYLEHLFDKVEPQPAVIAAMKRPAESLPWYKYRRIFLTQQRIREGVTFWRQHHAALERAQKTYGVPPQVVTAIIGVESFYGRRMGGFPVLDTLATLGFDYPPRADFFRRQLAQFLLLARDEGIDPLQPKGSYAGAMGQGQFMPGSYRHYAVDFDGNGQRDLWNDPVDAIGSIANYLARHGWQAGGFVAERARIDGRGVEALSSGLKPSLMPTALHAAGVRLDKPLASKNLYAWVRLETAHDPEFWVTGQNFYVITRYNISALYAMAVYQLSEAIQSAYQQQARAAEVADKHAP</sequence>
<feature type="active site" evidence="1">
    <location>
        <position position="113"/>
    </location>
</feature>
<dbReference type="InterPro" id="IPR023346">
    <property type="entry name" value="Lysozyme-like_dom_sf"/>
</dbReference>
<dbReference type="InterPro" id="IPR031304">
    <property type="entry name" value="SLT_2"/>
</dbReference>
<dbReference type="Gene3D" id="1.10.530.10">
    <property type="match status" value="1"/>
</dbReference>
<dbReference type="Proteomes" id="UP000095401">
    <property type="component" value="Chromosome"/>
</dbReference>
<dbReference type="NCBIfam" id="TIGR02282">
    <property type="entry name" value="MltB"/>
    <property type="match status" value="1"/>
</dbReference>
<proteinExistence type="predicted"/>
<dbReference type="InterPro" id="IPR043426">
    <property type="entry name" value="MltB-like"/>
</dbReference>
<dbReference type="SUPFAM" id="SSF53955">
    <property type="entry name" value="Lysozyme-like"/>
    <property type="match status" value="1"/>
</dbReference>
<dbReference type="CDD" id="cd13399">
    <property type="entry name" value="Slt35-like"/>
    <property type="match status" value="1"/>
</dbReference>
<name>A0A1D8IT77_9GAMM</name>
<evidence type="ECO:0000256" key="1">
    <source>
        <dbReference type="PIRSR" id="PIRSR611757-1"/>
    </source>
</evidence>
<dbReference type="KEGG" id="aprs:BI364_13270"/>
<dbReference type="PANTHER" id="PTHR30163">
    <property type="entry name" value="MEMBRANE-BOUND LYTIC MUREIN TRANSGLYCOSYLASE B"/>
    <property type="match status" value="1"/>
</dbReference>
<protein>
    <submittedName>
        <fullName evidence="3">Lytic murein transglycosylase B</fullName>
    </submittedName>
</protein>
<dbReference type="GO" id="GO:0009253">
    <property type="term" value="P:peptidoglycan catabolic process"/>
    <property type="evidence" value="ECO:0007669"/>
    <property type="project" value="TreeGrafter"/>
</dbReference>
<evidence type="ECO:0000313" key="3">
    <source>
        <dbReference type="EMBL" id="AOU99730.1"/>
    </source>
</evidence>
<organism evidence="3 4">
    <name type="scientific">Acidihalobacter yilgarnensis</name>
    <dbReference type="NCBI Taxonomy" id="2819280"/>
    <lineage>
        <taxon>Bacteria</taxon>
        <taxon>Pseudomonadati</taxon>
        <taxon>Pseudomonadota</taxon>
        <taxon>Gammaproteobacteria</taxon>
        <taxon>Chromatiales</taxon>
        <taxon>Ectothiorhodospiraceae</taxon>
        <taxon>Acidihalobacter</taxon>
    </lineage>
</organism>
<feature type="domain" description="Transglycosylase SLT" evidence="2">
    <location>
        <begin position="17"/>
        <end position="308"/>
    </location>
</feature>
<dbReference type="PANTHER" id="PTHR30163:SF9">
    <property type="entry name" value="MEMBRANE-BOUND LYTIC MUREIN TRANSGLYCOSYLASE B"/>
    <property type="match status" value="1"/>
</dbReference>
<accession>A0A1D8IT77</accession>
<gene>
    <name evidence="3" type="ORF">BI364_13270</name>
</gene>
<evidence type="ECO:0000259" key="2">
    <source>
        <dbReference type="Pfam" id="PF13406"/>
    </source>
</evidence>
<dbReference type="Gene3D" id="1.10.8.350">
    <property type="entry name" value="Bacterial muramidase"/>
    <property type="match status" value="1"/>
</dbReference>
<dbReference type="EMBL" id="CP017415">
    <property type="protein sequence ID" value="AOU99730.1"/>
    <property type="molecule type" value="Genomic_DNA"/>
</dbReference>
<evidence type="ECO:0000313" key="4">
    <source>
        <dbReference type="Proteomes" id="UP000095401"/>
    </source>
</evidence>
<keyword evidence="4" id="KW-1185">Reference proteome</keyword>
<dbReference type="FunFam" id="1.10.8.350:FF:000001">
    <property type="entry name" value="Lytic murein transglycosylase B"/>
    <property type="match status" value="1"/>
</dbReference>
<dbReference type="Pfam" id="PF13406">
    <property type="entry name" value="SLT_2"/>
    <property type="match status" value="1"/>
</dbReference>